<feature type="region of interest" description="Disordered" evidence="7">
    <location>
        <begin position="1"/>
        <end position="27"/>
    </location>
</feature>
<dbReference type="PANTHER" id="PTHR12147:SF26">
    <property type="entry name" value="PEPTIDASE M28 DOMAIN-CONTAINING PROTEIN"/>
    <property type="match status" value="1"/>
</dbReference>
<dbReference type="Pfam" id="PF02225">
    <property type="entry name" value="PA"/>
    <property type="match status" value="1"/>
</dbReference>
<reference evidence="11" key="1">
    <citation type="journal article" date="2018" name="Nat. Microbiol.">
        <title>Leveraging single-cell genomics to expand the fungal tree of life.</title>
        <authorList>
            <person name="Ahrendt S.R."/>
            <person name="Quandt C.A."/>
            <person name="Ciobanu D."/>
            <person name="Clum A."/>
            <person name="Salamov A."/>
            <person name="Andreopoulos B."/>
            <person name="Cheng J.F."/>
            <person name="Woyke T."/>
            <person name="Pelin A."/>
            <person name="Henrissat B."/>
            <person name="Reynolds N.K."/>
            <person name="Benny G.L."/>
            <person name="Smith M.E."/>
            <person name="James T.Y."/>
            <person name="Grigoriev I.V."/>
        </authorList>
    </citation>
    <scope>NUCLEOTIDE SEQUENCE [LARGE SCALE GENOMIC DNA]</scope>
    <source>
        <strain evidence="11">RSA 468</strain>
    </source>
</reference>
<protein>
    <recommendedName>
        <fullName evidence="6">Peptide hydrolase</fullName>
        <ecNumber evidence="6">3.4.-.-</ecNumber>
    </recommendedName>
</protein>
<keyword evidence="11" id="KW-1185">Reference proteome</keyword>
<keyword evidence="3 6" id="KW-0645">Protease</keyword>
<evidence type="ECO:0000256" key="6">
    <source>
        <dbReference type="RuleBase" id="RU361240"/>
    </source>
</evidence>
<dbReference type="GO" id="GO:0006508">
    <property type="term" value="P:proteolysis"/>
    <property type="evidence" value="ECO:0007669"/>
    <property type="project" value="UniProtKB-KW"/>
</dbReference>
<proteinExistence type="inferred from homology"/>
<evidence type="ECO:0000259" key="8">
    <source>
        <dbReference type="Pfam" id="PF02225"/>
    </source>
</evidence>
<evidence type="ECO:0000256" key="3">
    <source>
        <dbReference type="ARBA" id="ARBA00022670"/>
    </source>
</evidence>
<dbReference type="Pfam" id="PF04389">
    <property type="entry name" value="Peptidase_M28"/>
    <property type="match status" value="1"/>
</dbReference>
<sequence length="497" mass="54893">MSALQPTEKSGHYQDTAPQTPAARSSDSVTIINEDLLDQKHLRSHLETFYHIAQTTANSRSVRKGFRETADYVFNLLESQKACDTLETQWFKSPVWTEHRPARLSMSYPYWASYQNGVDFKSMRYGGSGSTYLPNSRVIPVRSGGCDPKHYDAEAKGAVVVMQETSACTFWEAAYTAEQVGVAAVLFFGQPSRRRLLNHRIRLVGWKEGDPLVKIPVLAVSYAVGRMLSFTPNARVNIVTSAAISIEKTFNILCQWDAPQVNDTIVIGSHLDSVAAGPGINDNGSGSATTLETLLALRRSGFQPTNRLVFAWWSAEEDGLLGSRHFVRSLHSTPADSDQPTPAPGHLKFSLTWDQISFNLNFDMLASPNYIPMVHRASDAPADVTIGSYFVQKEFETFFQGRGYPYMLSDMKGGSDFVPFMEHGVPTGGILTGAAEIKTEAERKKFGGLANAPLDPCYHQACDTVDNINWEALYRMSEAAAHVIRVFAGADDVRLQA</sequence>
<gene>
    <name evidence="10" type="ORF">BJ085DRAFT_30599</name>
</gene>
<evidence type="ECO:0000256" key="7">
    <source>
        <dbReference type="SAM" id="MobiDB-lite"/>
    </source>
</evidence>
<dbReference type="CDD" id="cd00538">
    <property type="entry name" value="PA"/>
    <property type="match status" value="1"/>
</dbReference>
<feature type="domain" description="Peptidase M28" evidence="9">
    <location>
        <begin position="251"/>
        <end position="483"/>
    </location>
</feature>
<dbReference type="SUPFAM" id="SSF53187">
    <property type="entry name" value="Zn-dependent exopeptidases"/>
    <property type="match status" value="1"/>
</dbReference>
<keyword evidence="4 6" id="KW-0378">Hydrolase</keyword>
<dbReference type="Proteomes" id="UP000268162">
    <property type="component" value="Unassembled WGS sequence"/>
</dbReference>
<comment type="cofactor">
    <cofactor evidence="1">
        <name>Zn(2+)</name>
        <dbReference type="ChEBI" id="CHEBI:29105"/>
    </cofactor>
</comment>
<organism evidence="10 11">
    <name type="scientific">Dimargaris cristalligena</name>
    <dbReference type="NCBI Taxonomy" id="215637"/>
    <lineage>
        <taxon>Eukaryota</taxon>
        <taxon>Fungi</taxon>
        <taxon>Fungi incertae sedis</taxon>
        <taxon>Zoopagomycota</taxon>
        <taxon>Kickxellomycotina</taxon>
        <taxon>Dimargaritomycetes</taxon>
        <taxon>Dimargaritales</taxon>
        <taxon>Dimargaritaceae</taxon>
        <taxon>Dimargaris</taxon>
    </lineage>
</organism>
<evidence type="ECO:0000256" key="2">
    <source>
        <dbReference type="ARBA" id="ARBA00005634"/>
    </source>
</evidence>
<dbReference type="EC" id="3.4.-.-" evidence="6"/>
<evidence type="ECO:0000313" key="10">
    <source>
        <dbReference type="EMBL" id="RKP37171.1"/>
    </source>
</evidence>
<comment type="similarity">
    <text evidence="2">Belongs to the peptidase M28 family. M28B subfamily.</text>
</comment>
<dbReference type="InterPro" id="IPR046450">
    <property type="entry name" value="PA_dom_sf"/>
</dbReference>
<feature type="compositionally biased region" description="Polar residues" evidence="7">
    <location>
        <begin position="16"/>
        <end position="27"/>
    </location>
</feature>
<evidence type="ECO:0000256" key="4">
    <source>
        <dbReference type="ARBA" id="ARBA00022801"/>
    </source>
</evidence>
<dbReference type="SUPFAM" id="SSF52025">
    <property type="entry name" value="PA domain"/>
    <property type="match status" value="1"/>
</dbReference>
<evidence type="ECO:0000313" key="11">
    <source>
        <dbReference type="Proteomes" id="UP000268162"/>
    </source>
</evidence>
<dbReference type="AlphaFoldDB" id="A0A4P9ZW43"/>
<dbReference type="InterPro" id="IPR007484">
    <property type="entry name" value="Peptidase_M28"/>
</dbReference>
<dbReference type="InterPro" id="IPR045175">
    <property type="entry name" value="M28_fam"/>
</dbReference>
<evidence type="ECO:0000259" key="9">
    <source>
        <dbReference type="Pfam" id="PF04389"/>
    </source>
</evidence>
<keyword evidence="6" id="KW-0479">Metal-binding</keyword>
<keyword evidence="5 6" id="KW-0862">Zinc</keyword>
<dbReference type="PANTHER" id="PTHR12147">
    <property type="entry name" value="METALLOPEPTIDASE M28 FAMILY MEMBER"/>
    <property type="match status" value="1"/>
</dbReference>
<accession>A0A4P9ZW43</accession>
<dbReference type="GO" id="GO:0008235">
    <property type="term" value="F:metalloexopeptidase activity"/>
    <property type="evidence" value="ECO:0007669"/>
    <property type="project" value="InterPro"/>
</dbReference>
<dbReference type="InterPro" id="IPR003137">
    <property type="entry name" value="PA_domain"/>
</dbReference>
<evidence type="ECO:0000256" key="5">
    <source>
        <dbReference type="ARBA" id="ARBA00022833"/>
    </source>
</evidence>
<dbReference type="Gene3D" id="3.40.630.10">
    <property type="entry name" value="Zn peptidases"/>
    <property type="match status" value="1"/>
</dbReference>
<name>A0A4P9ZW43_9FUNG</name>
<feature type="domain" description="PA" evidence="8">
    <location>
        <begin position="141"/>
        <end position="227"/>
    </location>
</feature>
<dbReference type="EMBL" id="ML002531">
    <property type="protein sequence ID" value="RKP37171.1"/>
    <property type="molecule type" value="Genomic_DNA"/>
</dbReference>
<dbReference type="GO" id="GO:0046872">
    <property type="term" value="F:metal ion binding"/>
    <property type="evidence" value="ECO:0007669"/>
    <property type="project" value="UniProtKB-KW"/>
</dbReference>
<evidence type="ECO:0000256" key="1">
    <source>
        <dbReference type="ARBA" id="ARBA00001947"/>
    </source>
</evidence>
<dbReference type="STRING" id="215637.A0A4P9ZW43"/>